<dbReference type="InterPro" id="IPR003682">
    <property type="entry name" value="rRNA_ssu_MeTfrase_G"/>
</dbReference>
<feature type="binding site" evidence="6">
    <location>
        <position position="139"/>
    </location>
    <ligand>
        <name>S-adenosyl-L-methionine</name>
        <dbReference type="ChEBI" id="CHEBI:59789"/>
    </ligand>
</feature>
<comment type="function">
    <text evidence="6">Specifically methylates the N7 position of guanine in position 527 of 16S rRNA.</text>
</comment>
<comment type="caution">
    <text evidence="6">Lacks conserved residue(s) required for the propagation of feature annotation.</text>
</comment>
<keyword evidence="4 6" id="KW-0808">Transferase</keyword>
<sequence length="213" mass="22938">MNARSHAELLLPEVSRETWDRADRLIQILLKWQPRINLVSASTLSDAWTRHVVDSLQLVQAAPTAKAWVDLGSGAGFPGLLIAAALDSADVHLVESDQRKCAFLREAARAMGVTVRIHSMRIEACYGDLPAQIDVVSARALAPLPKLLSLAAPILENGAKGVFPKGRDAEAELTAAREYWNIEAGLMPSISDPHARVVVVSSLSPRPVQQSGG</sequence>
<comment type="caution">
    <text evidence="7">The sequence shown here is derived from an EMBL/GenBank/DDBJ whole genome shotgun (WGS) entry which is preliminary data.</text>
</comment>
<evidence type="ECO:0000313" key="7">
    <source>
        <dbReference type="EMBL" id="MDX6807537.1"/>
    </source>
</evidence>
<dbReference type="Proteomes" id="UP001274321">
    <property type="component" value="Unassembled WGS sequence"/>
</dbReference>
<organism evidence="7 8">
    <name type="scientific">Terrihabitans rhizophilus</name>
    <dbReference type="NCBI Taxonomy" id="3092662"/>
    <lineage>
        <taxon>Bacteria</taxon>
        <taxon>Pseudomonadati</taxon>
        <taxon>Pseudomonadota</taxon>
        <taxon>Alphaproteobacteria</taxon>
        <taxon>Hyphomicrobiales</taxon>
        <taxon>Terrihabitans</taxon>
    </lineage>
</organism>
<dbReference type="GO" id="GO:0032259">
    <property type="term" value="P:methylation"/>
    <property type="evidence" value="ECO:0007669"/>
    <property type="project" value="UniProtKB-KW"/>
</dbReference>
<evidence type="ECO:0000256" key="6">
    <source>
        <dbReference type="HAMAP-Rule" id="MF_00074"/>
    </source>
</evidence>
<keyword evidence="5 6" id="KW-0949">S-adenosyl-L-methionine</keyword>
<evidence type="ECO:0000256" key="5">
    <source>
        <dbReference type="ARBA" id="ARBA00022691"/>
    </source>
</evidence>
<keyword evidence="3 6" id="KW-0489">Methyltransferase</keyword>
<evidence type="ECO:0000256" key="1">
    <source>
        <dbReference type="ARBA" id="ARBA00022490"/>
    </source>
</evidence>
<evidence type="ECO:0000256" key="2">
    <source>
        <dbReference type="ARBA" id="ARBA00022552"/>
    </source>
</evidence>
<dbReference type="Pfam" id="PF02527">
    <property type="entry name" value="GidB"/>
    <property type="match status" value="1"/>
</dbReference>
<accession>A0ABU4RRQ8</accession>
<evidence type="ECO:0000313" key="8">
    <source>
        <dbReference type="Proteomes" id="UP001274321"/>
    </source>
</evidence>
<dbReference type="EMBL" id="JAXAFJ010000013">
    <property type="protein sequence ID" value="MDX6807537.1"/>
    <property type="molecule type" value="Genomic_DNA"/>
</dbReference>
<keyword evidence="1 6" id="KW-0963">Cytoplasm</keyword>
<dbReference type="PANTHER" id="PTHR31760:SF0">
    <property type="entry name" value="S-ADENOSYL-L-METHIONINE-DEPENDENT METHYLTRANSFERASES SUPERFAMILY PROTEIN"/>
    <property type="match status" value="1"/>
</dbReference>
<proteinExistence type="inferred from homology"/>
<dbReference type="InterPro" id="IPR029063">
    <property type="entry name" value="SAM-dependent_MTases_sf"/>
</dbReference>
<keyword evidence="8" id="KW-1185">Reference proteome</keyword>
<dbReference type="SUPFAM" id="SSF53335">
    <property type="entry name" value="S-adenosyl-L-methionine-dependent methyltransferases"/>
    <property type="match status" value="1"/>
</dbReference>
<comment type="similarity">
    <text evidence="6">Belongs to the methyltransferase superfamily. RNA methyltransferase RsmG family.</text>
</comment>
<dbReference type="Gene3D" id="3.40.50.150">
    <property type="entry name" value="Vaccinia Virus protein VP39"/>
    <property type="match status" value="1"/>
</dbReference>
<comment type="catalytic activity">
    <reaction evidence="6">
        <text>guanosine(527) in 16S rRNA + S-adenosyl-L-methionine = N(7)-methylguanosine(527) in 16S rRNA + S-adenosyl-L-homocysteine</text>
        <dbReference type="Rhea" id="RHEA:42732"/>
        <dbReference type="Rhea" id="RHEA-COMP:10209"/>
        <dbReference type="Rhea" id="RHEA-COMP:10210"/>
        <dbReference type="ChEBI" id="CHEBI:57856"/>
        <dbReference type="ChEBI" id="CHEBI:59789"/>
        <dbReference type="ChEBI" id="CHEBI:74269"/>
        <dbReference type="ChEBI" id="CHEBI:74480"/>
        <dbReference type="EC" id="2.1.1.170"/>
    </reaction>
</comment>
<evidence type="ECO:0000256" key="3">
    <source>
        <dbReference type="ARBA" id="ARBA00022603"/>
    </source>
</evidence>
<feature type="binding site" evidence="6">
    <location>
        <begin position="122"/>
        <end position="123"/>
    </location>
    <ligand>
        <name>S-adenosyl-L-methionine</name>
        <dbReference type="ChEBI" id="CHEBI:59789"/>
    </ligand>
</feature>
<feature type="binding site" evidence="6">
    <location>
        <position position="77"/>
    </location>
    <ligand>
        <name>S-adenosyl-L-methionine</name>
        <dbReference type="ChEBI" id="CHEBI:59789"/>
    </ligand>
</feature>
<dbReference type="NCBIfam" id="TIGR00138">
    <property type="entry name" value="rsmG_gidB"/>
    <property type="match status" value="1"/>
</dbReference>
<evidence type="ECO:0000256" key="4">
    <source>
        <dbReference type="ARBA" id="ARBA00022679"/>
    </source>
</evidence>
<protein>
    <recommendedName>
        <fullName evidence="6">Ribosomal RNA small subunit methyltransferase G</fullName>
        <ecNumber evidence="6">2.1.1.170</ecNumber>
    </recommendedName>
    <alternativeName>
        <fullName evidence="6">16S rRNA 7-methylguanosine methyltransferase</fullName>
        <shortName evidence="6">16S rRNA m7G methyltransferase</shortName>
    </alternativeName>
</protein>
<keyword evidence="2 6" id="KW-0698">rRNA processing</keyword>
<feature type="binding site" evidence="6">
    <location>
        <position position="72"/>
    </location>
    <ligand>
        <name>S-adenosyl-L-methionine</name>
        <dbReference type="ChEBI" id="CHEBI:59789"/>
    </ligand>
</feature>
<dbReference type="RefSeq" id="WP_319845680.1">
    <property type="nucleotide sequence ID" value="NZ_JAXAFJ010000013.1"/>
</dbReference>
<reference evidence="7 8" key="1">
    <citation type="submission" date="2023-11" db="EMBL/GenBank/DDBJ databases">
        <authorList>
            <person name="Bao R."/>
        </authorList>
    </citation>
    <scope>NUCLEOTIDE SEQUENCE [LARGE SCALE GENOMIC DNA]</scope>
    <source>
        <strain evidence="7 8">PJ23</strain>
    </source>
</reference>
<comment type="subcellular location">
    <subcellularLocation>
        <location evidence="6">Cytoplasm</location>
    </subcellularLocation>
</comment>
<gene>
    <name evidence="6 7" type="primary">rsmG</name>
    <name evidence="7" type="ORF">SCD90_15830</name>
</gene>
<name>A0ABU4RRQ8_9HYPH</name>
<dbReference type="EC" id="2.1.1.170" evidence="6"/>
<dbReference type="HAMAP" id="MF_00074">
    <property type="entry name" value="16SrRNA_methyltr_G"/>
    <property type="match status" value="1"/>
</dbReference>
<dbReference type="GO" id="GO:0008168">
    <property type="term" value="F:methyltransferase activity"/>
    <property type="evidence" value="ECO:0007669"/>
    <property type="project" value="UniProtKB-KW"/>
</dbReference>
<dbReference type="PANTHER" id="PTHR31760">
    <property type="entry name" value="S-ADENOSYL-L-METHIONINE-DEPENDENT METHYLTRANSFERASES SUPERFAMILY PROTEIN"/>
    <property type="match status" value="1"/>
</dbReference>